<evidence type="ECO:0000313" key="2">
    <source>
        <dbReference type="Proteomes" id="UP000184395"/>
    </source>
</evidence>
<gene>
    <name evidence="1" type="ORF">SAMN05192548_1016149</name>
</gene>
<dbReference type="EMBL" id="FRAB01000016">
    <property type="protein sequence ID" value="SHK23595.1"/>
    <property type="molecule type" value="Genomic_DNA"/>
</dbReference>
<dbReference type="Pfam" id="PF05114">
    <property type="entry name" value="MbnB_TglH_ChrH"/>
    <property type="match status" value="1"/>
</dbReference>
<dbReference type="AlphaFoldDB" id="A0A1M6QTV4"/>
<dbReference type="OrthoDB" id="9763101at2"/>
<dbReference type="Proteomes" id="UP000184395">
    <property type="component" value="Unassembled WGS sequence"/>
</dbReference>
<reference evidence="1 2" key="1">
    <citation type="submission" date="2016-11" db="EMBL/GenBank/DDBJ databases">
        <authorList>
            <person name="Jaros S."/>
            <person name="Januszkiewicz K."/>
            <person name="Wedrychowicz H."/>
        </authorList>
    </citation>
    <scope>NUCLEOTIDE SEQUENCE [LARGE SCALE GENOMIC DNA]</scope>
    <source>
        <strain evidence="1 2">LMG 20594</strain>
    </source>
</reference>
<dbReference type="RefSeq" id="WP_073429727.1">
    <property type="nucleotide sequence ID" value="NZ_CADFGY010000013.1"/>
</dbReference>
<dbReference type="PANTHER" id="PTHR42194:SF1">
    <property type="entry name" value="UPF0276 PROTEIN HI_1600"/>
    <property type="match status" value="1"/>
</dbReference>
<dbReference type="InterPro" id="IPR007801">
    <property type="entry name" value="MbnB/TglH/ChrH"/>
</dbReference>
<organism evidence="1 2">
    <name type="scientific">Paraburkholderia terricola</name>
    <dbReference type="NCBI Taxonomy" id="169427"/>
    <lineage>
        <taxon>Bacteria</taxon>
        <taxon>Pseudomonadati</taxon>
        <taxon>Pseudomonadota</taxon>
        <taxon>Betaproteobacteria</taxon>
        <taxon>Burkholderiales</taxon>
        <taxon>Burkholderiaceae</taxon>
        <taxon>Paraburkholderia</taxon>
    </lineage>
</organism>
<name>A0A1M6QTV4_9BURK</name>
<evidence type="ECO:0000313" key="1">
    <source>
        <dbReference type="EMBL" id="SHK23595.1"/>
    </source>
</evidence>
<dbReference type="InterPro" id="IPR036237">
    <property type="entry name" value="Xyl_isomerase-like_sf"/>
</dbReference>
<dbReference type="NCBIfam" id="NF003818">
    <property type="entry name" value="PRK05409.1"/>
    <property type="match status" value="1"/>
</dbReference>
<dbReference type="PANTHER" id="PTHR42194">
    <property type="entry name" value="UPF0276 PROTEIN HI_1600"/>
    <property type="match status" value="1"/>
</dbReference>
<dbReference type="Gene3D" id="3.20.20.150">
    <property type="entry name" value="Divalent-metal-dependent TIM barrel enzymes"/>
    <property type="match status" value="1"/>
</dbReference>
<protein>
    <submittedName>
        <fullName evidence="1">Uncharacterized protein</fullName>
    </submittedName>
</protein>
<dbReference type="STRING" id="169427.SAMN05192548_1016149"/>
<accession>A0A1M6QTV4</accession>
<proteinExistence type="predicted"/>
<dbReference type="SUPFAM" id="SSF51658">
    <property type="entry name" value="Xylose isomerase-like"/>
    <property type="match status" value="1"/>
</dbReference>
<sequence>MTELRGDAAGHRLGFGVGLRNQHFDHILATRPPVDWFEAISENFMDSGGRPRAVLRRIAEHYPVALHGVSLSIGSTDPLDRDYLTRLRRLADEVSARWVSDHLCWTGALGVNSHDLLPLPLNERTLDHVSARVAQAQELLGRPLVLENPSTYVRFRQSTLNEPAFLRELSRVTGCWLLLDVNNVYVSCFNAGTDPLDYLNQFPFDRVVQLHLAGHQHCGTHIVDTHDRPVSAAVWQLFRLAWQRSEQAATLLEWDGDVPAFERVHAELMRARQIIDGDAPAEVEAAPRPRPDSAEAVSTPVAFLVPEIMSNSVVCSS</sequence>